<feature type="region of interest" description="Disordered" evidence="7">
    <location>
        <begin position="446"/>
        <end position="481"/>
    </location>
</feature>
<keyword evidence="4" id="KW-0238">DNA-binding</keyword>
<evidence type="ECO:0000256" key="2">
    <source>
        <dbReference type="ARBA" id="ARBA00022833"/>
    </source>
</evidence>
<dbReference type="RefSeq" id="XP_008719232.1">
    <property type="nucleotide sequence ID" value="XM_008721010.1"/>
</dbReference>
<evidence type="ECO:0000256" key="7">
    <source>
        <dbReference type="SAM" id="MobiDB-lite"/>
    </source>
</evidence>
<dbReference type="PANTHER" id="PTHR36206:SF12">
    <property type="entry name" value="ASPERCRYPTIN BIOSYNTHESIS CLUSTER-SPECIFIC TRANSCRIPTION REGULATOR ATNN-RELATED"/>
    <property type="match status" value="1"/>
</dbReference>
<evidence type="ECO:0000256" key="5">
    <source>
        <dbReference type="ARBA" id="ARBA00023163"/>
    </source>
</evidence>
<dbReference type="SUPFAM" id="SSF57701">
    <property type="entry name" value="Zn2/Cys6 DNA-binding domain"/>
    <property type="match status" value="1"/>
</dbReference>
<evidence type="ECO:0000256" key="3">
    <source>
        <dbReference type="ARBA" id="ARBA00023015"/>
    </source>
</evidence>
<keyword evidence="5" id="KW-0804">Transcription</keyword>
<dbReference type="InterPro" id="IPR052360">
    <property type="entry name" value="Transcr_Regulatory_Proteins"/>
</dbReference>
<dbReference type="AlphaFoldDB" id="W2RSC1"/>
<feature type="region of interest" description="Disordered" evidence="7">
    <location>
        <begin position="56"/>
        <end position="80"/>
    </location>
</feature>
<dbReference type="EMBL" id="KB822722">
    <property type="protein sequence ID" value="ETN38643.1"/>
    <property type="molecule type" value="Genomic_DNA"/>
</dbReference>
<reference evidence="9 10" key="1">
    <citation type="submission" date="2013-03" db="EMBL/GenBank/DDBJ databases">
        <title>The Genome Sequence of Phialophora europaea CBS 101466.</title>
        <authorList>
            <consortium name="The Broad Institute Genomics Platform"/>
            <person name="Cuomo C."/>
            <person name="de Hoog S."/>
            <person name="Gorbushina A."/>
            <person name="Walker B."/>
            <person name="Young S.K."/>
            <person name="Zeng Q."/>
            <person name="Gargeya S."/>
            <person name="Fitzgerald M."/>
            <person name="Haas B."/>
            <person name="Abouelleil A."/>
            <person name="Allen A.W."/>
            <person name="Alvarado L."/>
            <person name="Arachchi H.M."/>
            <person name="Berlin A.M."/>
            <person name="Chapman S.B."/>
            <person name="Gainer-Dewar J."/>
            <person name="Goldberg J."/>
            <person name="Griggs A."/>
            <person name="Gujja S."/>
            <person name="Hansen M."/>
            <person name="Howarth C."/>
            <person name="Imamovic A."/>
            <person name="Ireland A."/>
            <person name="Larimer J."/>
            <person name="McCowan C."/>
            <person name="Murphy C."/>
            <person name="Pearson M."/>
            <person name="Poon T.W."/>
            <person name="Priest M."/>
            <person name="Roberts A."/>
            <person name="Saif S."/>
            <person name="Shea T."/>
            <person name="Sisk P."/>
            <person name="Sykes S."/>
            <person name="Wortman J."/>
            <person name="Nusbaum C."/>
            <person name="Birren B."/>
        </authorList>
    </citation>
    <scope>NUCLEOTIDE SEQUENCE [LARGE SCALE GENOMIC DNA]</scope>
    <source>
        <strain evidence="9 10">CBS 101466</strain>
    </source>
</reference>
<dbReference type="InParanoid" id="W2RSC1"/>
<protein>
    <recommendedName>
        <fullName evidence="8">Zn(2)-C6 fungal-type domain-containing protein</fullName>
    </recommendedName>
</protein>
<dbReference type="VEuPathDB" id="FungiDB:HMPREF1541_06680"/>
<feature type="region of interest" description="Disordered" evidence="7">
    <location>
        <begin position="509"/>
        <end position="554"/>
    </location>
</feature>
<dbReference type="InterPro" id="IPR001138">
    <property type="entry name" value="Zn2Cys6_DnaBD"/>
</dbReference>
<dbReference type="SMART" id="SM00066">
    <property type="entry name" value="GAL4"/>
    <property type="match status" value="1"/>
</dbReference>
<evidence type="ECO:0000313" key="10">
    <source>
        <dbReference type="Proteomes" id="UP000030752"/>
    </source>
</evidence>
<dbReference type="HOGENOM" id="CLU_464612_0_0_1"/>
<dbReference type="CDD" id="cd00067">
    <property type="entry name" value="GAL4"/>
    <property type="match status" value="1"/>
</dbReference>
<dbReference type="GO" id="GO:0000981">
    <property type="term" value="F:DNA-binding transcription factor activity, RNA polymerase II-specific"/>
    <property type="evidence" value="ECO:0007669"/>
    <property type="project" value="InterPro"/>
</dbReference>
<dbReference type="PROSITE" id="PS00463">
    <property type="entry name" value="ZN2_CY6_FUNGAL_1"/>
    <property type="match status" value="1"/>
</dbReference>
<dbReference type="GO" id="GO:0008270">
    <property type="term" value="F:zinc ion binding"/>
    <property type="evidence" value="ECO:0007669"/>
    <property type="project" value="InterPro"/>
</dbReference>
<feature type="compositionally biased region" description="Polar residues" evidence="7">
    <location>
        <begin position="70"/>
        <end position="80"/>
    </location>
</feature>
<dbReference type="PROSITE" id="PS50048">
    <property type="entry name" value="ZN2_CY6_FUNGAL_2"/>
    <property type="match status" value="1"/>
</dbReference>
<evidence type="ECO:0000259" key="8">
    <source>
        <dbReference type="PROSITE" id="PS50048"/>
    </source>
</evidence>
<evidence type="ECO:0000256" key="4">
    <source>
        <dbReference type="ARBA" id="ARBA00023125"/>
    </source>
</evidence>
<feature type="compositionally biased region" description="Low complexity" evidence="7">
    <location>
        <begin position="457"/>
        <end position="477"/>
    </location>
</feature>
<dbReference type="GeneID" id="19974019"/>
<keyword evidence="3" id="KW-0805">Transcription regulation</keyword>
<organism evidence="9 10">
    <name type="scientific">Cyphellophora europaea (strain CBS 101466)</name>
    <name type="common">Phialophora europaea</name>
    <dbReference type="NCBI Taxonomy" id="1220924"/>
    <lineage>
        <taxon>Eukaryota</taxon>
        <taxon>Fungi</taxon>
        <taxon>Dikarya</taxon>
        <taxon>Ascomycota</taxon>
        <taxon>Pezizomycotina</taxon>
        <taxon>Eurotiomycetes</taxon>
        <taxon>Chaetothyriomycetidae</taxon>
        <taxon>Chaetothyriales</taxon>
        <taxon>Cyphellophoraceae</taxon>
        <taxon>Cyphellophora</taxon>
    </lineage>
</organism>
<feature type="region of interest" description="Disordered" evidence="7">
    <location>
        <begin position="400"/>
        <end position="421"/>
    </location>
</feature>
<evidence type="ECO:0000256" key="1">
    <source>
        <dbReference type="ARBA" id="ARBA00022723"/>
    </source>
</evidence>
<feature type="domain" description="Zn(2)-C6 fungal-type" evidence="8">
    <location>
        <begin position="16"/>
        <end position="46"/>
    </location>
</feature>
<sequence length="587" mass="66007">MAPVRQKAFAHKVRSGCDSCKRRHLKCDEGKPKCLRCYKADLDCVYNAPKPLIFEPRRRPDQSARPRYRSSMQRLNQSSERPTPLLFRPIQIWNDAKSAMNLSHWTRVSGPWFSRYSPPSQTSFWTAQIPRLAYTRPAILYLVSAIVGLEQRFFILDTHHLTARAREIVHNYNRGLQHLTSASSQPVDTYVAPILCWLIETMTNNTKTGRMHLTALQRLLEGSQTRPRQSYDAGSEAYDIIMHQLPDHLRYCQSYSATSAACGGIFDSVPVALPTLLENRAMPSLPPPPLQSHHSPHLHETPTASPSLDNHQHPNTTQIRALIKHYLLTLDSQGHTTLPYPTALRHVRSWQHTVWAMRWRTSPTVAAAGAPGLKPEAEAELTISATTFLIATVSTLLATQQRQQQGKEDREEEEEDTAKADHSYAPFRAYTYLLLRFGDLLVSSSSSAFAPTPPQSPQSQSQYQSAASAGGDADSSTGLRPADRAGLLDAVETAVGLIVRFARLDDARDCDEDADGEDDDYDNDDKEDGEDYDTNDEDDDGYEGQGKERQATRKLSRRARWLLREARRLRREDGCPGGINARQSCIY</sequence>
<dbReference type="OrthoDB" id="2123952at2759"/>
<evidence type="ECO:0000256" key="6">
    <source>
        <dbReference type="ARBA" id="ARBA00023242"/>
    </source>
</evidence>
<evidence type="ECO:0000313" key="9">
    <source>
        <dbReference type="EMBL" id="ETN38643.1"/>
    </source>
</evidence>
<keyword evidence="10" id="KW-1185">Reference proteome</keyword>
<gene>
    <name evidence="9" type="ORF">HMPREF1541_06680</name>
</gene>
<dbReference type="GO" id="GO:0003677">
    <property type="term" value="F:DNA binding"/>
    <property type="evidence" value="ECO:0007669"/>
    <property type="project" value="UniProtKB-KW"/>
</dbReference>
<dbReference type="InterPro" id="IPR036864">
    <property type="entry name" value="Zn2-C6_fun-type_DNA-bd_sf"/>
</dbReference>
<keyword evidence="2" id="KW-0862">Zinc</keyword>
<accession>W2RSC1</accession>
<feature type="compositionally biased region" description="Polar residues" evidence="7">
    <location>
        <begin position="302"/>
        <end position="313"/>
    </location>
</feature>
<feature type="region of interest" description="Disordered" evidence="7">
    <location>
        <begin position="280"/>
        <end position="313"/>
    </location>
</feature>
<dbReference type="PANTHER" id="PTHR36206">
    <property type="entry name" value="ASPERCRYPTIN BIOSYNTHESIS CLUSTER-SPECIFIC TRANSCRIPTION REGULATOR ATNN-RELATED"/>
    <property type="match status" value="1"/>
</dbReference>
<keyword evidence="6" id="KW-0539">Nucleus</keyword>
<name>W2RSC1_CYPE1</name>
<dbReference type="Gene3D" id="4.10.240.10">
    <property type="entry name" value="Zn(2)-C6 fungal-type DNA-binding domain"/>
    <property type="match status" value="1"/>
</dbReference>
<keyword evidence="1" id="KW-0479">Metal-binding</keyword>
<dbReference type="Pfam" id="PF00172">
    <property type="entry name" value="Zn_clus"/>
    <property type="match status" value="1"/>
</dbReference>
<feature type="compositionally biased region" description="Acidic residues" evidence="7">
    <location>
        <begin position="509"/>
        <end position="542"/>
    </location>
</feature>
<dbReference type="Proteomes" id="UP000030752">
    <property type="component" value="Unassembled WGS sequence"/>
</dbReference>
<proteinExistence type="predicted"/>